<feature type="transmembrane region" description="Helical" evidence="2">
    <location>
        <begin position="141"/>
        <end position="161"/>
    </location>
</feature>
<dbReference type="PATRIC" id="fig|1173022.3.peg.2167"/>
<feature type="transmembrane region" description="Helical" evidence="2">
    <location>
        <begin position="253"/>
        <end position="271"/>
    </location>
</feature>
<feature type="transmembrane region" description="Helical" evidence="2">
    <location>
        <begin position="173"/>
        <end position="194"/>
    </location>
</feature>
<name>K9W0E4_9CYAN</name>
<keyword evidence="2" id="KW-1133">Transmembrane helix</keyword>
<dbReference type="AlphaFoldDB" id="K9W0E4"/>
<dbReference type="GO" id="GO:0006596">
    <property type="term" value="P:polyamine biosynthetic process"/>
    <property type="evidence" value="ECO:0007669"/>
    <property type="project" value="UniProtKB-KW"/>
</dbReference>
<dbReference type="PANTHER" id="PTHR43317:SF1">
    <property type="entry name" value="THERMOSPERMINE SYNTHASE ACAULIS5"/>
    <property type="match status" value="1"/>
</dbReference>
<feature type="transmembrane region" description="Helical" evidence="2">
    <location>
        <begin position="277"/>
        <end position="296"/>
    </location>
</feature>
<reference evidence="3 4" key="1">
    <citation type="submission" date="2012-06" db="EMBL/GenBank/DDBJ databases">
        <title>Finished chromosome of genome of Crinalium epipsammum PCC 9333.</title>
        <authorList>
            <consortium name="US DOE Joint Genome Institute"/>
            <person name="Gugger M."/>
            <person name="Coursin T."/>
            <person name="Rippka R."/>
            <person name="Tandeau De Marsac N."/>
            <person name="Huntemann M."/>
            <person name="Wei C.-L."/>
            <person name="Han J."/>
            <person name="Detter J.C."/>
            <person name="Han C."/>
            <person name="Tapia R."/>
            <person name="Davenport K."/>
            <person name="Daligault H."/>
            <person name="Erkkila T."/>
            <person name="Gu W."/>
            <person name="Munk A.C.C."/>
            <person name="Teshima H."/>
            <person name="Xu Y."/>
            <person name="Chain P."/>
            <person name="Chen A."/>
            <person name="Krypides N."/>
            <person name="Mavromatis K."/>
            <person name="Markowitz V."/>
            <person name="Szeto E."/>
            <person name="Ivanova N."/>
            <person name="Mikhailova N."/>
            <person name="Ovchinnikova G."/>
            <person name="Pagani I."/>
            <person name="Pati A."/>
            <person name="Goodwin L."/>
            <person name="Peters L."/>
            <person name="Pitluck S."/>
            <person name="Woyke T."/>
            <person name="Kerfeld C."/>
        </authorList>
    </citation>
    <scope>NUCLEOTIDE SEQUENCE [LARGE SCALE GENOMIC DNA]</scope>
    <source>
        <strain evidence="3 4">PCC 9333</strain>
    </source>
</reference>
<feature type="transmembrane region" description="Helical" evidence="2">
    <location>
        <begin position="70"/>
        <end position="88"/>
    </location>
</feature>
<dbReference type="Proteomes" id="UP000010472">
    <property type="component" value="Chromosome"/>
</dbReference>
<organism evidence="3 4">
    <name type="scientific">Crinalium epipsammum PCC 9333</name>
    <dbReference type="NCBI Taxonomy" id="1173022"/>
    <lineage>
        <taxon>Bacteria</taxon>
        <taxon>Bacillati</taxon>
        <taxon>Cyanobacteriota</taxon>
        <taxon>Cyanophyceae</taxon>
        <taxon>Gomontiellales</taxon>
        <taxon>Gomontiellaceae</taxon>
        <taxon>Crinalium</taxon>
    </lineage>
</organism>
<evidence type="ECO:0000256" key="2">
    <source>
        <dbReference type="SAM" id="Phobius"/>
    </source>
</evidence>
<dbReference type="NCBIfam" id="NF037959">
    <property type="entry name" value="MFS_SpdSyn"/>
    <property type="match status" value="1"/>
</dbReference>
<sequence>MLVLFSCTLFISAFLLFCVQLMVAKMILPLLGGSPSVWNTCLFFFQTTLLLGYGYSHLTTRWWGTRRQAIIHSFLLLSAIAFLPITVSKNIIPPQNSNPIIWLLALLVLAVGLPFFVVSTSAPLVQKWFANTSHPDSNDPYFLYSASNLGSILGVLSYPILIEPNFTLTQQSWLWTIGYGLLILLIFGCAVCLWKFPNAKETTSENSTDINNQPNILHPEKNTLNPPLPVNGEGAGGWGSIPTPPTIQQQAQWVVLSFLPSSLLLGVTTYITTDIAAIPLLWAVPLAIYLFTFILAFSPAIKIPYQTLVGLLPLWITAQVIVFLLQVMKPMWLWLPFHLIGFLIIGCVFHGELAQSRPNTKYLTTYYLWISVGGVLGGLFNAIAAPLLFKSVLEYPIVMVFSLLLLRTTFYNSEINNSNPELLIKSPADSYLKLRQTLPISIGLLLGTLIVGFYPKIFITNLPGILIACAIFSGIFYAFKLHPVRLLVGLSLILLIGQFYIGYIGGILDTERSFFGVYRVLHDKQRNFNSLLHGTILHGKQSLDANRRDEPLTYFHPTSPVGQLFQSFKDNTTTNKSISKVAVLGLGIGTLAAYSEPGQQWAFYEIDPKVEKIARNPNYFTFLQDSKAPFSVVLGDARLQVADAPNNQYDLIFMDAFSSDAVPVHLITKEAIQLYLSKLAPQGLIVINISNRYLNLEPVLGALAENLGLSTLRQLQLNITPTEKEMGKSSSHWVILGRNQNDFGKLVKDSRWQPIPKSLNAPLWTDDFSNIFSVLRGFNK</sequence>
<feature type="transmembrane region" description="Helical" evidence="2">
    <location>
        <begin position="395"/>
        <end position="413"/>
    </location>
</feature>
<feature type="transmembrane region" description="Helical" evidence="2">
    <location>
        <begin position="486"/>
        <end position="508"/>
    </location>
</feature>
<dbReference type="EMBL" id="CP003620">
    <property type="protein sequence ID" value="AFZ12885.1"/>
    <property type="molecule type" value="Genomic_DNA"/>
</dbReference>
<feature type="transmembrane region" description="Helical" evidence="2">
    <location>
        <begin position="434"/>
        <end position="454"/>
    </location>
</feature>
<evidence type="ECO:0000313" key="3">
    <source>
        <dbReference type="EMBL" id="AFZ12885.1"/>
    </source>
</evidence>
<keyword evidence="4" id="KW-1185">Reference proteome</keyword>
<dbReference type="HOGENOM" id="CLU_021206_0_0_3"/>
<dbReference type="KEGG" id="cep:Cri9333_2006"/>
<evidence type="ECO:0000256" key="1">
    <source>
        <dbReference type="ARBA" id="ARBA00023115"/>
    </source>
</evidence>
<dbReference type="eggNOG" id="COG4122">
    <property type="taxonomic scope" value="Bacteria"/>
</dbReference>
<feature type="transmembrane region" description="Helical" evidence="2">
    <location>
        <begin position="366"/>
        <end position="389"/>
    </location>
</feature>
<accession>K9W0E4</accession>
<feature type="transmembrane region" description="Helical" evidence="2">
    <location>
        <begin position="333"/>
        <end position="354"/>
    </location>
</feature>
<keyword evidence="1" id="KW-0620">Polyamine biosynthesis</keyword>
<protein>
    <recommendedName>
        <fullName evidence="5">Spermidine synthase</fullName>
    </recommendedName>
</protein>
<dbReference type="OrthoDB" id="9761985at2"/>
<feature type="transmembrane region" description="Helical" evidence="2">
    <location>
        <begin position="37"/>
        <end position="58"/>
    </location>
</feature>
<proteinExistence type="predicted"/>
<dbReference type="InterPro" id="IPR029063">
    <property type="entry name" value="SAM-dependent_MTases_sf"/>
</dbReference>
<keyword evidence="2" id="KW-0472">Membrane</keyword>
<dbReference type="STRING" id="1173022.Cri9333_2006"/>
<keyword evidence="2" id="KW-0812">Transmembrane</keyword>
<feature type="transmembrane region" description="Helical" evidence="2">
    <location>
        <begin position="100"/>
        <end position="120"/>
    </location>
</feature>
<dbReference type="Gene3D" id="3.40.50.150">
    <property type="entry name" value="Vaccinia Virus protein VP39"/>
    <property type="match status" value="1"/>
</dbReference>
<dbReference type="SUPFAM" id="SSF53335">
    <property type="entry name" value="S-adenosyl-L-methionine-dependent methyltransferases"/>
    <property type="match status" value="1"/>
</dbReference>
<evidence type="ECO:0000313" key="4">
    <source>
        <dbReference type="Proteomes" id="UP000010472"/>
    </source>
</evidence>
<feature type="transmembrane region" description="Helical" evidence="2">
    <location>
        <begin position="308"/>
        <end position="327"/>
    </location>
</feature>
<dbReference type="PANTHER" id="PTHR43317">
    <property type="entry name" value="THERMOSPERMINE SYNTHASE ACAULIS5"/>
    <property type="match status" value="1"/>
</dbReference>
<feature type="transmembrane region" description="Helical" evidence="2">
    <location>
        <begin position="460"/>
        <end position="479"/>
    </location>
</feature>
<evidence type="ECO:0008006" key="5">
    <source>
        <dbReference type="Google" id="ProtNLM"/>
    </source>
</evidence>
<gene>
    <name evidence="3" type="ORF">Cri9333_2006</name>
</gene>